<evidence type="ECO:0000256" key="5">
    <source>
        <dbReference type="ARBA" id="ARBA00022741"/>
    </source>
</evidence>
<dbReference type="SMART" id="SM00448">
    <property type="entry name" value="REC"/>
    <property type="match status" value="1"/>
</dbReference>
<feature type="domain" description="Histidine kinase" evidence="12">
    <location>
        <begin position="634"/>
        <end position="856"/>
    </location>
</feature>
<keyword evidence="3 11" id="KW-0597">Phosphoprotein</keyword>
<evidence type="ECO:0000256" key="1">
    <source>
        <dbReference type="ARBA" id="ARBA00000085"/>
    </source>
</evidence>
<dbReference type="SUPFAM" id="SSF55874">
    <property type="entry name" value="ATPase domain of HSP90 chaperone/DNA topoisomerase II/histidine kinase"/>
    <property type="match status" value="1"/>
</dbReference>
<dbReference type="SMART" id="SM00388">
    <property type="entry name" value="HisKA"/>
    <property type="match status" value="1"/>
</dbReference>
<dbReference type="SUPFAM" id="SSF52172">
    <property type="entry name" value="CheY-like"/>
    <property type="match status" value="1"/>
</dbReference>
<gene>
    <name evidence="16" type="ORF">DPQ33_03675</name>
</gene>
<evidence type="ECO:0000256" key="3">
    <source>
        <dbReference type="ARBA" id="ARBA00022553"/>
    </source>
</evidence>
<dbReference type="InterPro" id="IPR011006">
    <property type="entry name" value="CheY-like_superfamily"/>
</dbReference>
<dbReference type="Pfam" id="PF08448">
    <property type="entry name" value="PAS_4"/>
    <property type="match status" value="2"/>
</dbReference>
<evidence type="ECO:0000256" key="4">
    <source>
        <dbReference type="ARBA" id="ARBA00022679"/>
    </source>
</evidence>
<evidence type="ECO:0000259" key="15">
    <source>
        <dbReference type="PROSITE" id="PS50113"/>
    </source>
</evidence>
<dbReference type="InterPro" id="IPR036890">
    <property type="entry name" value="HATPase_C_sf"/>
</dbReference>
<keyword evidence="17" id="KW-1185">Reference proteome</keyword>
<dbReference type="FunFam" id="3.30.565.10:FF:000010">
    <property type="entry name" value="Sensor histidine kinase RcsC"/>
    <property type="match status" value="1"/>
</dbReference>
<feature type="domain" description="PAS" evidence="14">
    <location>
        <begin position="489"/>
        <end position="544"/>
    </location>
</feature>
<dbReference type="InterPro" id="IPR001610">
    <property type="entry name" value="PAC"/>
</dbReference>
<dbReference type="InterPro" id="IPR004358">
    <property type="entry name" value="Sig_transdc_His_kin-like_C"/>
</dbReference>
<evidence type="ECO:0000259" key="14">
    <source>
        <dbReference type="PROSITE" id="PS50112"/>
    </source>
</evidence>
<dbReference type="PROSITE" id="PS50110">
    <property type="entry name" value="RESPONSE_REGULATORY"/>
    <property type="match status" value="1"/>
</dbReference>
<dbReference type="InterPro" id="IPR036097">
    <property type="entry name" value="HisK_dim/P_sf"/>
</dbReference>
<evidence type="ECO:0000256" key="11">
    <source>
        <dbReference type="PROSITE-ProRule" id="PRU00169"/>
    </source>
</evidence>
<dbReference type="FunFam" id="1.10.287.130:FF:000002">
    <property type="entry name" value="Two-component osmosensing histidine kinase"/>
    <property type="match status" value="1"/>
</dbReference>
<evidence type="ECO:0000259" key="12">
    <source>
        <dbReference type="PROSITE" id="PS50109"/>
    </source>
</evidence>
<dbReference type="SMART" id="SM00086">
    <property type="entry name" value="PAC"/>
    <property type="match status" value="3"/>
</dbReference>
<comment type="subunit">
    <text evidence="9">At low DSF concentrations, interacts with RpfF.</text>
</comment>
<evidence type="ECO:0000313" key="17">
    <source>
        <dbReference type="Proteomes" id="UP000448292"/>
    </source>
</evidence>
<dbReference type="Proteomes" id="UP000448292">
    <property type="component" value="Unassembled WGS sequence"/>
</dbReference>
<keyword evidence="8" id="KW-0902">Two-component regulatory system</keyword>
<dbReference type="Gene3D" id="3.40.50.2300">
    <property type="match status" value="1"/>
</dbReference>
<comment type="caution">
    <text evidence="16">The sequence shown here is derived from an EMBL/GenBank/DDBJ whole genome shotgun (WGS) entry which is preliminary data.</text>
</comment>
<dbReference type="InterPro" id="IPR013655">
    <property type="entry name" value="PAS_fold_3"/>
</dbReference>
<sequence>MRLFFEQTRAMRPDSVHPTMCWHAGHARPKDAIIGFQVYPLRFGAKRHLKYRSTDHQHGRNMRHGAMMPDNTGADRKELERELAIAQARVAELEQRLSLDSPQTSSDQTCIPPFSQRLLARSGVVFWTRDVESGQFMFVSGAAMDCLGYTAEQLIHNADLLSDRMHPIEAPAGWEHADFENPYDIREEELRYFHPDGDIRRLRSCAQGAFDDQGRLIRTMGILEDITRHRQDIDSSMEYSNMLQSVLDSIQSAIFLLDAEGRYVFVNKHYADLFDVDSNEIVGKIPAAVHDPSTVKEFLRTDRIVVDTGRPFTVHESLPVHDEMRNFLTTKSPVFDENGLVAGICGIAMDITEQKSLENTLRETSGLLESIMDYSSSYIVIKNSRGEYVRVNRAFANDLETTPEDLAGWTDFEIFDHEQALHLRGIEERVLDTLEPYVFEHTRTIGGTSHHLLITCFPLPDGDGVPSGVCLIATDITDQHAAAEAIAANERRFRAILDSVDRIAIQGYDEARRVIFWNPSSERLYGFTSEEALGRQLESLIIPDHMRNEVLDAHNRWLNEGTPIPSGELVLRDKNGNDVEVYSSHVMYETLDDRRELYCVDVDLTEIKRMERELIKARDVAESASRAKSEFLANMSHEIRTPLNGIMGMLQLMGSDDLSGEQSRFLDIALTSCRNLTRLLSDILDLSRVEAGKMELVEEEFSLNEIIETLRPTYGDEARRRGIDLHIVVEDGFPDILIGDPVRLRQVLMNLVGNAIKFTEHGSVTLDVQGARGNEPQAFTMVAAVRDTGIGISNEKLSEIFEPFAQLEPAFKRKFQGAGLGLSIVKRLLQLMGGFLTIESEPGVGTTIQFSAPFRIAGDQQPADNPPQALSDDSMRLLLVEDDPVNSMVLRKLLEREGYAVREAPGGQRALELLAEQPVDLILMDIQMPGMNGIEATRRIRSGDVPGLDPRIPIIALTAYAMAGDRETLLQAGMDEYVAKPVDISYLRAILKRFSMQTD</sequence>
<name>A0A7M3MIT1_9BACT</name>
<dbReference type="InterPro" id="IPR001789">
    <property type="entry name" value="Sig_transdc_resp-reg_receiver"/>
</dbReference>
<dbReference type="Gene3D" id="1.10.287.130">
    <property type="match status" value="1"/>
</dbReference>
<dbReference type="InterPro" id="IPR003594">
    <property type="entry name" value="HATPase_dom"/>
</dbReference>
<dbReference type="OrthoDB" id="5523766at2"/>
<accession>A0A7M3MIT1</accession>
<dbReference type="PROSITE" id="PS50109">
    <property type="entry name" value="HIS_KIN"/>
    <property type="match status" value="1"/>
</dbReference>
<dbReference type="InterPro" id="IPR000700">
    <property type="entry name" value="PAS-assoc_C"/>
</dbReference>
<evidence type="ECO:0000256" key="9">
    <source>
        <dbReference type="ARBA" id="ARBA00064003"/>
    </source>
</evidence>
<dbReference type="AlphaFoldDB" id="A0A7M3MIT1"/>
<comment type="catalytic activity">
    <reaction evidence="1">
        <text>ATP + protein L-histidine = ADP + protein N-phospho-L-histidine.</text>
        <dbReference type="EC" id="2.7.13.3"/>
    </reaction>
</comment>
<dbReference type="PANTHER" id="PTHR43047:SF72">
    <property type="entry name" value="OSMOSENSING HISTIDINE PROTEIN KINASE SLN1"/>
    <property type="match status" value="1"/>
</dbReference>
<dbReference type="InterPro" id="IPR013656">
    <property type="entry name" value="PAS_4"/>
</dbReference>
<dbReference type="EMBL" id="QMIE01000002">
    <property type="protein sequence ID" value="TVM19469.1"/>
    <property type="molecule type" value="Genomic_DNA"/>
</dbReference>
<dbReference type="Pfam" id="PF00512">
    <property type="entry name" value="HisKA"/>
    <property type="match status" value="1"/>
</dbReference>
<dbReference type="PROSITE" id="PS50113">
    <property type="entry name" value="PAC"/>
    <property type="match status" value="2"/>
</dbReference>
<keyword evidence="7" id="KW-0067">ATP-binding</keyword>
<dbReference type="PROSITE" id="PS50112">
    <property type="entry name" value="PAS"/>
    <property type="match status" value="2"/>
</dbReference>
<dbReference type="CDD" id="cd16922">
    <property type="entry name" value="HATPase_EvgS-ArcB-TorS-like"/>
    <property type="match status" value="1"/>
</dbReference>
<evidence type="ECO:0000256" key="7">
    <source>
        <dbReference type="ARBA" id="ARBA00022840"/>
    </source>
</evidence>
<keyword evidence="4" id="KW-0808">Transferase</keyword>
<organism evidence="16 17">
    <name type="scientific">Oceanidesulfovibrio indonesiensis</name>
    <dbReference type="NCBI Taxonomy" id="54767"/>
    <lineage>
        <taxon>Bacteria</taxon>
        <taxon>Pseudomonadati</taxon>
        <taxon>Thermodesulfobacteriota</taxon>
        <taxon>Desulfovibrionia</taxon>
        <taxon>Desulfovibrionales</taxon>
        <taxon>Desulfovibrionaceae</taxon>
        <taxon>Oceanidesulfovibrio</taxon>
    </lineage>
</organism>
<dbReference type="InterPro" id="IPR005467">
    <property type="entry name" value="His_kinase_dom"/>
</dbReference>
<dbReference type="Pfam" id="PF08447">
    <property type="entry name" value="PAS_3"/>
    <property type="match status" value="2"/>
</dbReference>
<dbReference type="NCBIfam" id="TIGR00229">
    <property type="entry name" value="sensory_box"/>
    <property type="match status" value="3"/>
</dbReference>
<dbReference type="Gene3D" id="3.30.450.20">
    <property type="entry name" value="PAS domain"/>
    <property type="match status" value="4"/>
</dbReference>
<dbReference type="GO" id="GO:0009927">
    <property type="term" value="F:histidine phosphotransfer kinase activity"/>
    <property type="evidence" value="ECO:0007669"/>
    <property type="project" value="TreeGrafter"/>
</dbReference>
<evidence type="ECO:0000313" key="16">
    <source>
        <dbReference type="EMBL" id="TVM19469.1"/>
    </source>
</evidence>
<feature type="domain" description="PAC" evidence="15">
    <location>
        <begin position="186"/>
        <end position="238"/>
    </location>
</feature>
<dbReference type="SUPFAM" id="SSF55785">
    <property type="entry name" value="PYP-like sensor domain (PAS domain)"/>
    <property type="match status" value="4"/>
</dbReference>
<feature type="domain" description="PAS" evidence="14">
    <location>
        <begin position="239"/>
        <end position="309"/>
    </location>
</feature>
<feature type="domain" description="Response regulatory" evidence="13">
    <location>
        <begin position="876"/>
        <end position="995"/>
    </location>
</feature>
<feature type="modified residue" description="4-aspartylphosphate" evidence="11">
    <location>
        <position position="925"/>
    </location>
</feature>
<proteinExistence type="predicted"/>
<evidence type="ECO:0000256" key="8">
    <source>
        <dbReference type="ARBA" id="ARBA00023012"/>
    </source>
</evidence>
<reference evidence="16 17" key="1">
    <citation type="submission" date="2018-06" db="EMBL/GenBank/DDBJ databases">
        <title>Complete genome of Desulfovibrio indonesiensis P37SLT.</title>
        <authorList>
            <person name="Crispim J.S."/>
            <person name="Vidigal P.M.P."/>
            <person name="Silva L.C.F."/>
            <person name="Laguardia C.N."/>
            <person name="Araujo L.C."/>
            <person name="Dias R.S."/>
            <person name="Sousa M.P."/>
            <person name="Paula S.O."/>
            <person name="Silva C."/>
        </authorList>
    </citation>
    <scope>NUCLEOTIDE SEQUENCE [LARGE SCALE GENOMIC DNA]</scope>
    <source>
        <strain evidence="16 17">P37SLT</strain>
    </source>
</reference>
<dbReference type="GO" id="GO:0000155">
    <property type="term" value="F:phosphorelay sensor kinase activity"/>
    <property type="evidence" value="ECO:0007669"/>
    <property type="project" value="InterPro"/>
</dbReference>
<evidence type="ECO:0000256" key="6">
    <source>
        <dbReference type="ARBA" id="ARBA00022777"/>
    </source>
</evidence>
<dbReference type="CDD" id="cd17546">
    <property type="entry name" value="REC_hyHK_CKI1_RcsC-like"/>
    <property type="match status" value="1"/>
</dbReference>
<dbReference type="Gene3D" id="3.30.565.10">
    <property type="entry name" value="Histidine kinase-like ATPase, C-terminal domain"/>
    <property type="match status" value="1"/>
</dbReference>
<dbReference type="InterPro" id="IPR003661">
    <property type="entry name" value="HisK_dim/P_dom"/>
</dbReference>
<dbReference type="InterPro" id="IPR035965">
    <property type="entry name" value="PAS-like_dom_sf"/>
</dbReference>
<dbReference type="Pfam" id="PF00072">
    <property type="entry name" value="Response_reg"/>
    <property type="match status" value="1"/>
</dbReference>
<evidence type="ECO:0000259" key="13">
    <source>
        <dbReference type="PROSITE" id="PS50110"/>
    </source>
</evidence>
<dbReference type="CDD" id="cd00082">
    <property type="entry name" value="HisKA"/>
    <property type="match status" value="1"/>
</dbReference>
<dbReference type="SUPFAM" id="SSF47384">
    <property type="entry name" value="Homodimeric domain of signal transducing histidine kinase"/>
    <property type="match status" value="1"/>
</dbReference>
<dbReference type="PANTHER" id="PTHR43047">
    <property type="entry name" value="TWO-COMPONENT HISTIDINE PROTEIN KINASE"/>
    <property type="match status" value="1"/>
</dbReference>
<dbReference type="InterPro" id="IPR000014">
    <property type="entry name" value="PAS"/>
</dbReference>
<dbReference type="EC" id="2.7.13.3" evidence="2"/>
<dbReference type="CDD" id="cd00130">
    <property type="entry name" value="PAS"/>
    <property type="match status" value="4"/>
</dbReference>
<protein>
    <recommendedName>
        <fullName evidence="10">Sensory/regulatory protein RpfC</fullName>
        <ecNumber evidence="2">2.7.13.3</ecNumber>
    </recommendedName>
</protein>
<dbReference type="Pfam" id="PF02518">
    <property type="entry name" value="HATPase_c"/>
    <property type="match status" value="1"/>
</dbReference>
<keyword evidence="6" id="KW-0418">Kinase</keyword>
<dbReference type="GO" id="GO:0005524">
    <property type="term" value="F:ATP binding"/>
    <property type="evidence" value="ECO:0007669"/>
    <property type="project" value="UniProtKB-KW"/>
</dbReference>
<evidence type="ECO:0000256" key="10">
    <source>
        <dbReference type="ARBA" id="ARBA00068150"/>
    </source>
</evidence>
<dbReference type="GO" id="GO:0005886">
    <property type="term" value="C:plasma membrane"/>
    <property type="evidence" value="ECO:0007669"/>
    <property type="project" value="TreeGrafter"/>
</dbReference>
<evidence type="ECO:0000256" key="2">
    <source>
        <dbReference type="ARBA" id="ARBA00012438"/>
    </source>
</evidence>
<dbReference type="SMART" id="SM00091">
    <property type="entry name" value="PAS"/>
    <property type="match status" value="4"/>
</dbReference>
<dbReference type="PRINTS" id="PR00344">
    <property type="entry name" value="BCTRLSENSOR"/>
</dbReference>
<feature type="domain" description="PAC" evidence="15">
    <location>
        <begin position="308"/>
        <end position="363"/>
    </location>
</feature>
<keyword evidence="5" id="KW-0547">Nucleotide-binding</keyword>
<dbReference type="SMART" id="SM00387">
    <property type="entry name" value="HATPase_c"/>
    <property type="match status" value="1"/>
</dbReference>